<organism evidence="1 2">
    <name type="scientific">Strigamia maritima</name>
    <name type="common">European centipede</name>
    <name type="synonym">Geophilus maritimus</name>
    <dbReference type="NCBI Taxonomy" id="126957"/>
    <lineage>
        <taxon>Eukaryota</taxon>
        <taxon>Metazoa</taxon>
        <taxon>Ecdysozoa</taxon>
        <taxon>Arthropoda</taxon>
        <taxon>Myriapoda</taxon>
        <taxon>Chilopoda</taxon>
        <taxon>Pleurostigmophora</taxon>
        <taxon>Geophilomorpha</taxon>
        <taxon>Linotaeniidae</taxon>
        <taxon>Strigamia</taxon>
    </lineage>
</organism>
<accession>T1IMH4</accession>
<reference evidence="2" key="1">
    <citation type="submission" date="2011-05" db="EMBL/GenBank/DDBJ databases">
        <authorList>
            <person name="Richards S.R."/>
            <person name="Qu J."/>
            <person name="Jiang H."/>
            <person name="Jhangiani S.N."/>
            <person name="Agravi P."/>
            <person name="Goodspeed R."/>
            <person name="Gross S."/>
            <person name="Mandapat C."/>
            <person name="Jackson L."/>
            <person name="Mathew T."/>
            <person name="Pu L."/>
            <person name="Thornton R."/>
            <person name="Saada N."/>
            <person name="Wilczek-Boney K.B."/>
            <person name="Lee S."/>
            <person name="Kovar C."/>
            <person name="Wu Y."/>
            <person name="Scherer S.E."/>
            <person name="Worley K.C."/>
            <person name="Muzny D.M."/>
            <person name="Gibbs R."/>
        </authorList>
    </citation>
    <scope>NUCLEOTIDE SEQUENCE</scope>
    <source>
        <strain evidence="2">Brora</strain>
    </source>
</reference>
<keyword evidence="2" id="KW-1185">Reference proteome</keyword>
<evidence type="ECO:0000313" key="1">
    <source>
        <dbReference type="EnsemblMetazoa" id="SMAR002177-PA"/>
    </source>
</evidence>
<dbReference type="AlphaFoldDB" id="T1IMH4"/>
<proteinExistence type="predicted"/>
<dbReference type="EnsemblMetazoa" id="SMAR002177-RA">
    <property type="protein sequence ID" value="SMAR002177-PA"/>
    <property type="gene ID" value="SMAR002177"/>
</dbReference>
<sequence>MSLITDISLHKQAFSFKFGTYFNTKVNYSSSSGFSSNSHSNSNFNFGNSNSDFNYGSNSNSDGFSKFEDLVEKAFSKFSNLFADTAGDLTKEIKRSIKLFDTSVTNLFDILKDTKMNTDKQFLKEACCIKTSLKTAIKNGMKLSKELSNAGDFFLLGH</sequence>
<name>T1IMH4_STRMM</name>
<dbReference type="Proteomes" id="UP000014500">
    <property type="component" value="Unassembled WGS sequence"/>
</dbReference>
<reference evidence="1" key="2">
    <citation type="submission" date="2015-02" db="UniProtKB">
        <authorList>
            <consortium name="EnsemblMetazoa"/>
        </authorList>
    </citation>
    <scope>IDENTIFICATION</scope>
</reference>
<evidence type="ECO:0000313" key="2">
    <source>
        <dbReference type="Proteomes" id="UP000014500"/>
    </source>
</evidence>
<dbReference type="HOGENOM" id="CLU_1671538_0_0_1"/>
<dbReference type="EMBL" id="JH431047">
    <property type="status" value="NOT_ANNOTATED_CDS"/>
    <property type="molecule type" value="Genomic_DNA"/>
</dbReference>
<protein>
    <submittedName>
        <fullName evidence="1">Uncharacterized protein</fullName>
    </submittedName>
</protein>